<evidence type="ECO:0000256" key="1">
    <source>
        <dbReference type="ARBA" id="ARBA00005513"/>
    </source>
</evidence>
<dbReference type="CDD" id="cd06503">
    <property type="entry name" value="ATP-synt_Fo_b"/>
    <property type="match status" value="1"/>
</dbReference>
<keyword evidence="8 16" id="KW-1133">Transmembrane helix</keyword>
<comment type="subcellular location">
    <subcellularLocation>
        <location evidence="16">Cell membrane</location>
        <topology evidence="16">Single-pass membrane protein</topology>
    </subcellularLocation>
    <subcellularLocation>
        <location evidence="15">Endomembrane system</location>
        <topology evidence="15">Single-pass membrane protein</topology>
    </subcellularLocation>
</comment>
<keyword evidence="18" id="KW-0175">Coiled coil</keyword>
<dbReference type="HAMAP" id="MF_01398">
    <property type="entry name" value="ATP_synth_b_bprime"/>
    <property type="match status" value="1"/>
</dbReference>
<comment type="subunit">
    <text evidence="14">F-type ATPases have 2 components, F(1) - the catalytic core - and F(0) - the membrane proton channel. F(1) has five subunits: alpha(3), beta(3), gamma(1), delta(1), epsilon(1). F(0) has four main subunits: a(1), b(2) and c(10-14). The alpha and beta chains form an alternating ring which encloses part of the gamma chain. F(1) is attached to F(0) by a central stalk formed by the gamma and epsilon chains, while a peripheral stalk is formed by the delta and b chains.</text>
</comment>
<gene>
    <name evidence="16" type="primary">atpF</name>
    <name evidence="19" type="ORF">AOC03_05695</name>
</gene>
<dbReference type="OrthoDB" id="9788020at2"/>
<evidence type="ECO:0000256" key="10">
    <source>
        <dbReference type="ARBA" id="ARBA00023136"/>
    </source>
</evidence>
<dbReference type="PANTHER" id="PTHR33445:SF1">
    <property type="entry name" value="ATP SYNTHASE SUBUNIT B"/>
    <property type="match status" value="1"/>
</dbReference>
<evidence type="ECO:0000256" key="6">
    <source>
        <dbReference type="ARBA" id="ARBA00022692"/>
    </source>
</evidence>
<dbReference type="RefSeq" id="WP_062534134.1">
    <property type="nucleotide sequence ID" value="NZ_CP012678.1"/>
</dbReference>
<dbReference type="GO" id="GO:0046933">
    <property type="term" value="F:proton-transporting ATP synthase activity, rotational mechanism"/>
    <property type="evidence" value="ECO:0007669"/>
    <property type="project" value="UniProtKB-UniRule"/>
</dbReference>
<dbReference type="InterPro" id="IPR005864">
    <property type="entry name" value="ATP_synth_F0_bsu_bac"/>
</dbReference>
<evidence type="ECO:0000256" key="5">
    <source>
        <dbReference type="ARBA" id="ARBA00022547"/>
    </source>
</evidence>
<accession>A0A0M4TV45</accession>
<evidence type="ECO:0000256" key="16">
    <source>
        <dbReference type="HAMAP-Rule" id="MF_01398"/>
    </source>
</evidence>
<keyword evidence="9 16" id="KW-0406">Ion transport</keyword>
<dbReference type="KEGG" id="pur:AOC03_05695"/>
<dbReference type="NCBIfam" id="NF004411">
    <property type="entry name" value="PRK05759.1-2"/>
    <property type="match status" value="1"/>
</dbReference>
<keyword evidence="7 16" id="KW-0375">Hydrogen ion transport</keyword>
<keyword evidence="10 16" id="KW-0472">Membrane</keyword>
<evidence type="ECO:0000256" key="8">
    <source>
        <dbReference type="ARBA" id="ARBA00022989"/>
    </source>
</evidence>
<keyword evidence="2 16" id="KW-0813">Transport</keyword>
<evidence type="ECO:0000256" key="13">
    <source>
        <dbReference type="ARBA" id="ARBA00025614"/>
    </source>
</evidence>
<dbReference type="NCBIfam" id="TIGR01144">
    <property type="entry name" value="ATP_synt_b"/>
    <property type="match status" value="1"/>
</dbReference>
<dbReference type="AlphaFoldDB" id="A0A0M4TV45"/>
<evidence type="ECO:0000256" key="17">
    <source>
        <dbReference type="RuleBase" id="RU003848"/>
    </source>
</evidence>
<evidence type="ECO:0000313" key="19">
    <source>
        <dbReference type="EMBL" id="ALF59611.1"/>
    </source>
</evidence>
<organism evidence="19 20">
    <name type="scientific">Psychrobacter urativorans</name>
    <dbReference type="NCBI Taxonomy" id="45610"/>
    <lineage>
        <taxon>Bacteria</taxon>
        <taxon>Pseudomonadati</taxon>
        <taxon>Pseudomonadota</taxon>
        <taxon>Gammaproteobacteria</taxon>
        <taxon>Moraxellales</taxon>
        <taxon>Moraxellaceae</taxon>
        <taxon>Psychrobacter</taxon>
    </lineage>
</organism>
<comment type="subunit">
    <text evidence="16">F-type ATPases have 2 components, F(1) - the catalytic core - and F(0) - the membrane proton channel. F(1) has five subunits: alpha(3), beta(3), gamma(1), delta(1), epsilon(1). F(0) has three main subunits: a(1), b(2) and c(10-14). The alpha and beta chains form an alternating ring which encloses part of the gamma chain. F(1) is attached to F(0) by a central stalk formed by the gamma and epsilon chains, while a peripheral stalk is formed by the delta and b chains.</text>
</comment>
<reference evidence="19 20" key="1">
    <citation type="submission" date="2015-09" db="EMBL/GenBank/DDBJ databases">
        <title>Complete genome of Psychrobacter urativorans R10.10B.</title>
        <authorList>
            <person name="See-Too W.S."/>
            <person name="Chan K.G."/>
        </authorList>
    </citation>
    <scope>NUCLEOTIDE SEQUENCE [LARGE SCALE GENOMIC DNA]</scope>
    <source>
        <strain evidence="19 20">R10.10B</strain>
    </source>
</reference>
<dbReference type="Proteomes" id="UP000059847">
    <property type="component" value="Chromosome"/>
</dbReference>
<evidence type="ECO:0000256" key="4">
    <source>
        <dbReference type="ARBA" id="ARBA00022519"/>
    </source>
</evidence>
<keyword evidence="5 16" id="KW-0138">CF(0)</keyword>
<dbReference type="GO" id="GO:0045259">
    <property type="term" value="C:proton-transporting ATP synthase complex"/>
    <property type="evidence" value="ECO:0007669"/>
    <property type="project" value="UniProtKB-KW"/>
</dbReference>
<evidence type="ECO:0000256" key="18">
    <source>
        <dbReference type="SAM" id="Coils"/>
    </source>
</evidence>
<evidence type="ECO:0000256" key="7">
    <source>
        <dbReference type="ARBA" id="ARBA00022781"/>
    </source>
</evidence>
<evidence type="ECO:0000256" key="11">
    <source>
        <dbReference type="ARBA" id="ARBA00023310"/>
    </source>
</evidence>
<feature type="coiled-coil region" evidence="18">
    <location>
        <begin position="47"/>
        <end position="93"/>
    </location>
</feature>
<comment type="similarity">
    <text evidence="1 16 17">Belongs to the ATPase B chain family.</text>
</comment>
<dbReference type="Pfam" id="PF00430">
    <property type="entry name" value="ATP-synt_B"/>
    <property type="match status" value="1"/>
</dbReference>
<sequence>MNINSTLIGQAIAFAIFVMFCMKFVWPPLIGAINDRQRKIAEGLSAAEKAKADLATAEQDVQQELDLAKTKAAALIEQANKSANQLVEDAKSQAQVEGERIRQQAQTAIDQEINQARESLRAQVAELAVLGAEKILQDKVDMQTHAKMLDQLAAKL</sequence>
<dbReference type="InterPro" id="IPR002146">
    <property type="entry name" value="ATP_synth_b/b'su_bac/chlpt"/>
</dbReference>
<dbReference type="GO" id="GO:0046961">
    <property type="term" value="F:proton-transporting ATPase activity, rotational mechanism"/>
    <property type="evidence" value="ECO:0007669"/>
    <property type="project" value="TreeGrafter"/>
</dbReference>
<keyword evidence="4" id="KW-0997">Cell inner membrane</keyword>
<keyword evidence="20" id="KW-1185">Reference proteome</keyword>
<name>A0A0M4TV45_9GAMM</name>
<dbReference type="SUPFAM" id="SSF81573">
    <property type="entry name" value="F1F0 ATP synthase subunit B, membrane domain"/>
    <property type="match status" value="1"/>
</dbReference>
<dbReference type="EMBL" id="CP012678">
    <property type="protein sequence ID" value="ALF59611.1"/>
    <property type="molecule type" value="Genomic_DNA"/>
</dbReference>
<protein>
    <recommendedName>
        <fullName evidence="16">ATP synthase subunit b</fullName>
    </recommendedName>
    <alternativeName>
        <fullName evidence="16">ATP synthase F(0) sector subunit b</fullName>
    </alternativeName>
    <alternativeName>
        <fullName evidence="16">ATPase subunit I</fullName>
    </alternativeName>
    <alternativeName>
        <fullName evidence="16">F-type ATPase subunit b</fullName>
        <shortName evidence="16">F-ATPase subunit b</shortName>
    </alternativeName>
</protein>
<keyword evidence="6 16" id="KW-0812">Transmembrane</keyword>
<evidence type="ECO:0000256" key="3">
    <source>
        <dbReference type="ARBA" id="ARBA00022475"/>
    </source>
</evidence>
<dbReference type="STRING" id="45610.AOC03_05695"/>
<dbReference type="GO" id="GO:0005886">
    <property type="term" value="C:plasma membrane"/>
    <property type="evidence" value="ECO:0007669"/>
    <property type="project" value="UniProtKB-SubCell"/>
</dbReference>
<evidence type="ECO:0000256" key="9">
    <source>
        <dbReference type="ARBA" id="ARBA00023065"/>
    </source>
</evidence>
<dbReference type="PANTHER" id="PTHR33445">
    <property type="entry name" value="ATP SYNTHASE SUBUNIT B', CHLOROPLASTIC"/>
    <property type="match status" value="1"/>
</dbReference>
<evidence type="ECO:0000256" key="2">
    <source>
        <dbReference type="ARBA" id="ARBA00022448"/>
    </source>
</evidence>
<dbReference type="GO" id="GO:0012505">
    <property type="term" value="C:endomembrane system"/>
    <property type="evidence" value="ECO:0007669"/>
    <property type="project" value="UniProtKB-SubCell"/>
</dbReference>
<feature type="transmembrane region" description="Helical" evidence="16">
    <location>
        <begin position="6"/>
        <end position="26"/>
    </location>
</feature>
<proteinExistence type="inferred from homology"/>
<evidence type="ECO:0000256" key="15">
    <source>
        <dbReference type="ARBA" id="ARBA00037847"/>
    </source>
</evidence>
<keyword evidence="3 16" id="KW-1003">Cell membrane</keyword>
<evidence type="ECO:0000256" key="14">
    <source>
        <dbReference type="ARBA" id="ARBA00026054"/>
    </source>
</evidence>
<dbReference type="Gene3D" id="1.20.5.620">
    <property type="entry name" value="F1F0 ATP synthase subunit B, membrane domain"/>
    <property type="match status" value="1"/>
</dbReference>
<evidence type="ECO:0000256" key="12">
    <source>
        <dbReference type="ARBA" id="ARBA00025198"/>
    </source>
</evidence>
<dbReference type="FunFam" id="1.20.5.620:FF:000001">
    <property type="entry name" value="ATP synthase subunit b"/>
    <property type="match status" value="1"/>
</dbReference>
<evidence type="ECO:0000313" key="20">
    <source>
        <dbReference type="Proteomes" id="UP000059847"/>
    </source>
</evidence>
<comment type="function">
    <text evidence="13">Component of the F(0) channel, it forms part of the peripheral stalk, linking F(1) to F(0). The b'-subunit is a diverged and duplicated form of b found in plants and photosynthetic bacteria.</text>
</comment>
<dbReference type="InterPro" id="IPR028987">
    <property type="entry name" value="ATP_synth_B-like_membr_sf"/>
</dbReference>
<comment type="function">
    <text evidence="12 16">F(1)F(0) ATP synthase produces ATP from ADP in the presence of a proton or sodium gradient. F-type ATPases consist of two structural domains, F(1) containing the extramembraneous catalytic core and F(0) containing the membrane proton channel, linked together by a central stalk and a peripheral stalk. During catalysis, ATP synthesis in the catalytic domain of F(1) is coupled via a rotary mechanism of the central stalk subunits to proton translocation.</text>
</comment>
<keyword evidence="11 16" id="KW-0066">ATP synthesis</keyword>
<dbReference type="InterPro" id="IPR050059">
    <property type="entry name" value="ATP_synthase_B_chain"/>
</dbReference>